<feature type="domain" description="Mce/MlaD" evidence="8">
    <location>
        <begin position="394"/>
        <end position="455"/>
    </location>
</feature>
<evidence type="ECO:0000259" key="8">
    <source>
        <dbReference type="Pfam" id="PF02470"/>
    </source>
</evidence>
<comment type="subcellular location">
    <subcellularLocation>
        <location evidence="1">Cell inner membrane</location>
    </subcellularLocation>
</comment>
<protein>
    <submittedName>
        <fullName evidence="9">Paraquat-inducible protein B</fullName>
    </submittedName>
</protein>
<keyword evidence="10" id="KW-1185">Reference proteome</keyword>
<dbReference type="RefSeq" id="WP_008110432.1">
    <property type="nucleotide sequence ID" value="NZ_FOSD01000002.1"/>
</dbReference>
<name>A0A1I3TE40_9GAMM</name>
<keyword evidence="2" id="KW-1003">Cell membrane</keyword>
<feature type="domain" description="Mce/MlaD" evidence="8">
    <location>
        <begin position="45"/>
        <end position="137"/>
    </location>
</feature>
<feature type="transmembrane region" description="Helical" evidence="7">
    <location>
        <begin position="21"/>
        <end position="39"/>
    </location>
</feature>
<evidence type="ECO:0000256" key="3">
    <source>
        <dbReference type="ARBA" id="ARBA00022519"/>
    </source>
</evidence>
<evidence type="ECO:0000256" key="5">
    <source>
        <dbReference type="ARBA" id="ARBA00022989"/>
    </source>
</evidence>
<sequence>MQQETPTTPTSANLRNKRKISPFWLLPIIALLIAGWLLWTNYQERGTTITINFQTADGIVPGRTPIRYQGVEVGTVQGIVLSDDYRSIQIKASIKSDMRDALREDTQFWLVTPKASLAGVSGLDALVGGNYIGMMPGKGKESDHFTALDTQPKYRVNTGELLIHLRAPDLGSLNTGSLVYYRKIPVGRVYDYSLNNSTDGVTIDVLIERRFINLVKKQSRFWNVSGVDADVSLSGAKVKLESLAALVNGAIAFDSPNDGEQAQVDANYQLYPDLARSQRGVQVKLDLPSGDNLKADSTPLMYQGLEVGTLTKLNLLDGGKVTGELTVDPSVTGLMRSGTRIEMRTPKISLTDTNLSSLLTGNTFELVPGEGEPQDHFTVLPASETLLQKPDVLTVKLSAPETYGIDAGQPVMLYGMKIGQVISRTLDQNGISFVAAINPEHRNLVHADSKFVVNSRLDVKFGLDGMQVLGASAREWVDGGIRLIPGAKGNPSSRYPLYADAERAQEGIVGEQPPTTLKLTANSLPDVQAGSVLLYRKFQVGEVVDVVPRADAFEISIHIQPQYRKLLTSESVFWAEGGAKVQLNGSGLTVQASPLNRALKGAISFDNLTGAQAAKGVKRVLYASETAARAVGSQISLHTYDASKLAAGMPIRYLGINIGQVESLALSSDNNQVVAKAVLYPEYVQDFARIGSRFSVVSPEISAAGVNHIETLLQPYLNVDPGKGAPARTFELQESTITDSRYLNGLTIYVDAADAGSLSVGTPVLFRGVEVGTVTGTSLGNMADRVQIALRISKKYQHLVRNNSVFWLASGYNFDFGLIGGVLKTGTFQQFIRGGVQFATPPTVPLAPQAGANKHFLLQDEAPKAWRDWGTAIPDPNQP</sequence>
<keyword evidence="3" id="KW-0997">Cell inner membrane</keyword>
<dbReference type="InterPro" id="IPR051800">
    <property type="entry name" value="PqiA-PqiB_transport"/>
</dbReference>
<proteinExistence type="predicted"/>
<dbReference type="Pfam" id="PF02470">
    <property type="entry name" value="MlaD"/>
    <property type="match status" value="6"/>
</dbReference>
<dbReference type="InterPro" id="IPR003399">
    <property type="entry name" value="Mce/MlaD"/>
</dbReference>
<evidence type="ECO:0000313" key="10">
    <source>
        <dbReference type="Proteomes" id="UP000198841"/>
    </source>
</evidence>
<dbReference type="EMBL" id="FOSD01000002">
    <property type="protein sequence ID" value="SFJ68763.1"/>
    <property type="molecule type" value="Genomic_DNA"/>
</dbReference>
<keyword evidence="4 7" id="KW-0812">Transmembrane</keyword>
<evidence type="ECO:0000256" key="7">
    <source>
        <dbReference type="SAM" id="Phobius"/>
    </source>
</evidence>
<comment type="caution">
    <text evidence="9">The sequence shown here is derived from an EMBL/GenBank/DDBJ whole genome shotgun (WGS) entry which is preliminary data.</text>
</comment>
<evidence type="ECO:0000256" key="2">
    <source>
        <dbReference type="ARBA" id="ARBA00022475"/>
    </source>
</evidence>
<feature type="domain" description="Mce/MlaD" evidence="8">
    <location>
        <begin position="633"/>
        <end position="722"/>
    </location>
</feature>
<gene>
    <name evidence="9" type="ORF">SAMN05518863_102329</name>
</gene>
<reference evidence="9 10" key="1">
    <citation type="submission" date="2016-10" db="EMBL/GenBank/DDBJ databases">
        <authorList>
            <person name="Varghese N."/>
            <person name="Submissions S."/>
        </authorList>
    </citation>
    <scope>NUCLEOTIDE SEQUENCE [LARGE SCALE GENOMIC DNA]</scope>
    <source>
        <strain evidence="9 10">YR512</strain>
    </source>
</reference>
<feature type="domain" description="Mce/MlaD" evidence="8">
    <location>
        <begin position="745"/>
        <end position="806"/>
    </location>
</feature>
<evidence type="ECO:0000256" key="4">
    <source>
        <dbReference type="ARBA" id="ARBA00022692"/>
    </source>
</evidence>
<keyword evidence="6 7" id="KW-0472">Membrane</keyword>
<dbReference type="Proteomes" id="UP000198841">
    <property type="component" value="Unassembled WGS sequence"/>
</dbReference>
<evidence type="ECO:0000256" key="6">
    <source>
        <dbReference type="ARBA" id="ARBA00023136"/>
    </source>
</evidence>
<organism evidence="9 10">
    <name type="scientific">Candidatus Pantoea symbiotica</name>
    <dbReference type="NCBI Taxonomy" id="1884370"/>
    <lineage>
        <taxon>Bacteria</taxon>
        <taxon>Pseudomonadati</taxon>
        <taxon>Pseudomonadota</taxon>
        <taxon>Gammaproteobacteria</taxon>
        <taxon>Enterobacterales</taxon>
        <taxon>Erwiniaceae</taxon>
        <taxon>Pantoea</taxon>
    </lineage>
</organism>
<keyword evidence="5 7" id="KW-1133">Transmembrane helix</keyword>
<dbReference type="PANTHER" id="PTHR30462">
    <property type="entry name" value="INTERMEMBRANE TRANSPORT PROTEIN PQIB-RELATED"/>
    <property type="match status" value="1"/>
</dbReference>
<accession>A0A1I3TE40</accession>
<feature type="domain" description="Mce/MlaD" evidence="8">
    <location>
        <begin position="280"/>
        <end position="349"/>
    </location>
</feature>
<evidence type="ECO:0000313" key="9">
    <source>
        <dbReference type="EMBL" id="SFJ68763.1"/>
    </source>
</evidence>
<feature type="domain" description="Mce/MlaD" evidence="8">
    <location>
        <begin position="163"/>
        <end position="220"/>
    </location>
</feature>
<evidence type="ECO:0000256" key="1">
    <source>
        <dbReference type="ARBA" id="ARBA00004533"/>
    </source>
</evidence>
<dbReference type="PANTHER" id="PTHR30462:SF0">
    <property type="entry name" value="INTERMEMBRANE TRANSPORT PROTEIN YEBT"/>
    <property type="match status" value="1"/>
</dbReference>